<dbReference type="Proteomes" id="UP001499843">
    <property type="component" value="Unassembled WGS sequence"/>
</dbReference>
<feature type="region of interest" description="Disordered" evidence="1">
    <location>
        <begin position="71"/>
        <end position="98"/>
    </location>
</feature>
<keyword evidence="3" id="KW-1185">Reference proteome</keyword>
<evidence type="ECO:0000313" key="2">
    <source>
        <dbReference type="EMBL" id="GAA2212914.1"/>
    </source>
</evidence>
<organism evidence="2 3">
    <name type="scientific">Nonomuraea monospora</name>
    <dbReference type="NCBI Taxonomy" id="568818"/>
    <lineage>
        <taxon>Bacteria</taxon>
        <taxon>Bacillati</taxon>
        <taxon>Actinomycetota</taxon>
        <taxon>Actinomycetes</taxon>
        <taxon>Streptosporangiales</taxon>
        <taxon>Streptosporangiaceae</taxon>
        <taxon>Nonomuraea</taxon>
    </lineage>
</organism>
<dbReference type="EMBL" id="BAAAQX010000029">
    <property type="protein sequence ID" value="GAA2212914.1"/>
    <property type="molecule type" value="Genomic_DNA"/>
</dbReference>
<accession>A0ABN3CUD2</accession>
<sequence length="98" mass="10728">MPMTRLILTRRHLPGVTAIHVDGVLNVTSTAIHVDGVLDVTSTAHLTAYLITTRQSRRVQLVLDLARLRPAGTGRGDGLTPRRWPALGRRPLQPGRPP</sequence>
<proteinExistence type="predicted"/>
<reference evidence="2 3" key="1">
    <citation type="journal article" date="2019" name="Int. J. Syst. Evol. Microbiol.">
        <title>The Global Catalogue of Microorganisms (GCM) 10K type strain sequencing project: providing services to taxonomists for standard genome sequencing and annotation.</title>
        <authorList>
            <consortium name="The Broad Institute Genomics Platform"/>
            <consortium name="The Broad Institute Genome Sequencing Center for Infectious Disease"/>
            <person name="Wu L."/>
            <person name="Ma J."/>
        </authorList>
    </citation>
    <scope>NUCLEOTIDE SEQUENCE [LARGE SCALE GENOMIC DNA]</scope>
    <source>
        <strain evidence="2 3">JCM 16114</strain>
    </source>
</reference>
<evidence type="ECO:0000256" key="1">
    <source>
        <dbReference type="SAM" id="MobiDB-lite"/>
    </source>
</evidence>
<protein>
    <submittedName>
        <fullName evidence="2">Uncharacterized protein</fullName>
    </submittedName>
</protein>
<gene>
    <name evidence="2" type="ORF">GCM10009850_083760</name>
</gene>
<evidence type="ECO:0000313" key="3">
    <source>
        <dbReference type="Proteomes" id="UP001499843"/>
    </source>
</evidence>
<name>A0ABN3CUD2_9ACTN</name>
<comment type="caution">
    <text evidence="2">The sequence shown here is derived from an EMBL/GenBank/DDBJ whole genome shotgun (WGS) entry which is preliminary data.</text>
</comment>
<feature type="compositionally biased region" description="Low complexity" evidence="1">
    <location>
        <begin position="85"/>
        <end position="98"/>
    </location>
</feature>